<dbReference type="Pfam" id="PF07690">
    <property type="entry name" value="MFS_1"/>
    <property type="match status" value="1"/>
</dbReference>
<dbReference type="SUPFAM" id="SSF103473">
    <property type="entry name" value="MFS general substrate transporter"/>
    <property type="match status" value="1"/>
</dbReference>
<feature type="transmembrane region" description="Helical" evidence="5">
    <location>
        <begin position="231"/>
        <end position="254"/>
    </location>
</feature>
<feature type="transmembrane region" description="Helical" evidence="5">
    <location>
        <begin position="472"/>
        <end position="493"/>
    </location>
</feature>
<organism evidence="7 8">
    <name type="scientific">Paraburkholderia polaris</name>
    <dbReference type="NCBI Taxonomy" id="2728848"/>
    <lineage>
        <taxon>Bacteria</taxon>
        <taxon>Pseudomonadati</taxon>
        <taxon>Pseudomonadota</taxon>
        <taxon>Betaproteobacteria</taxon>
        <taxon>Burkholderiales</taxon>
        <taxon>Burkholderiaceae</taxon>
        <taxon>Paraburkholderia</taxon>
    </lineage>
</organism>
<keyword evidence="4 5" id="KW-0472">Membrane</keyword>
<feature type="transmembrane region" description="Helical" evidence="5">
    <location>
        <begin position="333"/>
        <end position="351"/>
    </location>
</feature>
<dbReference type="RefSeq" id="WP_169489810.1">
    <property type="nucleotide sequence ID" value="NZ_JABBGJ010000048.1"/>
</dbReference>
<dbReference type="Proteomes" id="UP000544134">
    <property type="component" value="Unassembled WGS sequence"/>
</dbReference>
<evidence type="ECO:0000313" key="7">
    <source>
        <dbReference type="EMBL" id="NMM03052.1"/>
    </source>
</evidence>
<feature type="domain" description="Major facilitator superfamily (MFS) profile" evidence="6">
    <location>
        <begin position="43"/>
        <end position="502"/>
    </location>
</feature>
<dbReference type="InterPro" id="IPR036259">
    <property type="entry name" value="MFS_trans_sf"/>
</dbReference>
<evidence type="ECO:0000256" key="2">
    <source>
        <dbReference type="ARBA" id="ARBA00022692"/>
    </source>
</evidence>
<feature type="transmembrane region" description="Helical" evidence="5">
    <location>
        <begin position="395"/>
        <end position="414"/>
    </location>
</feature>
<feature type="transmembrane region" description="Helical" evidence="5">
    <location>
        <begin position="260"/>
        <end position="281"/>
    </location>
</feature>
<dbReference type="GO" id="GO:0022857">
    <property type="term" value="F:transmembrane transporter activity"/>
    <property type="evidence" value="ECO:0007669"/>
    <property type="project" value="InterPro"/>
</dbReference>
<dbReference type="GO" id="GO:0016020">
    <property type="term" value="C:membrane"/>
    <property type="evidence" value="ECO:0007669"/>
    <property type="project" value="UniProtKB-SubCell"/>
</dbReference>
<feature type="transmembrane region" description="Helical" evidence="5">
    <location>
        <begin position="363"/>
        <end position="389"/>
    </location>
</feature>
<dbReference type="InterPro" id="IPR020846">
    <property type="entry name" value="MFS_dom"/>
</dbReference>
<feature type="transmembrane region" description="Helical" evidence="5">
    <location>
        <begin position="171"/>
        <end position="193"/>
    </location>
</feature>
<feature type="transmembrane region" description="Helical" evidence="5">
    <location>
        <begin position="443"/>
        <end position="460"/>
    </location>
</feature>
<evidence type="ECO:0000256" key="3">
    <source>
        <dbReference type="ARBA" id="ARBA00022989"/>
    </source>
</evidence>
<dbReference type="AlphaFoldDB" id="A0A848IL42"/>
<feature type="transmembrane region" description="Helical" evidence="5">
    <location>
        <begin position="77"/>
        <end position="97"/>
    </location>
</feature>
<accession>A0A848IL42</accession>
<dbReference type="PANTHER" id="PTHR42718">
    <property type="entry name" value="MAJOR FACILITATOR SUPERFAMILY MULTIDRUG TRANSPORTER MFSC"/>
    <property type="match status" value="1"/>
</dbReference>
<keyword evidence="3 5" id="KW-1133">Transmembrane helix</keyword>
<evidence type="ECO:0000259" key="6">
    <source>
        <dbReference type="PROSITE" id="PS50850"/>
    </source>
</evidence>
<comment type="subcellular location">
    <subcellularLocation>
        <location evidence="1">Membrane</location>
        <topology evidence="1">Multi-pass membrane protein</topology>
    </subcellularLocation>
</comment>
<dbReference type="Gene3D" id="1.20.1720.10">
    <property type="entry name" value="Multidrug resistance protein D"/>
    <property type="match status" value="1"/>
</dbReference>
<gene>
    <name evidence="7" type="ORF">HHL24_34755</name>
</gene>
<keyword evidence="2 5" id="KW-0812">Transmembrane</keyword>
<dbReference type="EMBL" id="JABBGJ010000048">
    <property type="protein sequence ID" value="NMM03052.1"/>
    <property type="molecule type" value="Genomic_DNA"/>
</dbReference>
<dbReference type="InterPro" id="IPR011701">
    <property type="entry name" value="MFS"/>
</dbReference>
<keyword evidence="8" id="KW-1185">Reference proteome</keyword>
<dbReference type="PANTHER" id="PTHR42718:SF39">
    <property type="entry name" value="ACTINORHODIN TRANSPORTER-RELATED"/>
    <property type="match status" value="1"/>
</dbReference>
<comment type="caution">
    <text evidence="7">The sequence shown here is derived from an EMBL/GenBank/DDBJ whole genome shotgun (WGS) entry which is preliminary data.</text>
</comment>
<dbReference type="CDD" id="cd17321">
    <property type="entry name" value="MFS_MMR_MDR_like"/>
    <property type="match status" value="1"/>
</dbReference>
<name>A0A848IL42_9BURK</name>
<feature type="transmembrane region" description="Helical" evidence="5">
    <location>
        <begin position="199"/>
        <end position="219"/>
    </location>
</feature>
<evidence type="ECO:0000313" key="8">
    <source>
        <dbReference type="Proteomes" id="UP000544134"/>
    </source>
</evidence>
<evidence type="ECO:0000256" key="5">
    <source>
        <dbReference type="SAM" id="Phobius"/>
    </source>
</evidence>
<proteinExistence type="predicted"/>
<feature type="transmembrane region" description="Helical" evidence="5">
    <location>
        <begin position="302"/>
        <end position="327"/>
    </location>
</feature>
<protein>
    <submittedName>
        <fullName evidence="7">MFS transporter</fullName>
    </submittedName>
</protein>
<feature type="transmembrane region" description="Helical" evidence="5">
    <location>
        <begin position="109"/>
        <end position="128"/>
    </location>
</feature>
<evidence type="ECO:0000256" key="4">
    <source>
        <dbReference type="ARBA" id="ARBA00023136"/>
    </source>
</evidence>
<feature type="transmembrane region" description="Helical" evidence="5">
    <location>
        <begin position="42"/>
        <end position="65"/>
    </location>
</feature>
<evidence type="ECO:0000256" key="1">
    <source>
        <dbReference type="ARBA" id="ARBA00004141"/>
    </source>
</evidence>
<feature type="transmembrane region" description="Helical" evidence="5">
    <location>
        <begin position="134"/>
        <end position="159"/>
    </location>
</feature>
<reference evidence="7 8" key="1">
    <citation type="submission" date="2020-04" db="EMBL/GenBank/DDBJ databases">
        <title>Paraburkholderia sp. RP-4-7 isolated from soil.</title>
        <authorList>
            <person name="Dahal R.H."/>
        </authorList>
    </citation>
    <scope>NUCLEOTIDE SEQUENCE [LARGE SCALE GENOMIC DNA]</scope>
    <source>
        <strain evidence="7 8">RP-4-7</strain>
    </source>
</reference>
<sequence>MPDTSRSTASGALPVHPVETRLHRPLKADADTSAQSDVNAHIVLGICVAMGFTTLLDQAIFALAVPRLRDGLHASASQLQLIISVYSVSFGVALVPAGRLGDIIGRRSLFLLGLAMFAGFSVLGGLAWNAETVIAARLLQGLGAGIINTQVLGLIQDLFQGVNRARALGRYASAGGMSGAVGPLLGGLVLAWAPPDLGWRLLFLINVPFGAVVFFLALRHLPQSRPQPGRFSLDTGGLALLSFTTLALMSATLIGDGGLLSARAYLAAAMAGVLLFVCWEAHYQRRGGTPILARGLVRSPGYVLGTTVAMFQFAAGLTLGIVSTLFFLDGLRIGPLLFAGLSVSSALGMLASSTRSWRFVSRFGRPGVAAVIAVYAALIALEGVAILVLPVSGILLAYPAIGLLQGVTSGLIHAPNQVMTLAEAGEGEGRGLAAGFLQLSQRLACSIGMSLGAAIFLARLTQGAGLAAYRSAFIAALALVLVLSSGALLAALADMLRRRLAVRRDEARYEDPDRTMALLGNTLGGNADG</sequence>
<dbReference type="PROSITE" id="PS50850">
    <property type="entry name" value="MFS"/>
    <property type="match status" value="1"/>
</dbReference>